<organism evidence="1 2">
    <name type="scientific">Blastococcus saxobsidens (strain DD2)</name>
    <dbReference type="NCBI Taxonomy" id="1146883"/>
    <lineage>
        <taxon>Bacteria</taxon>
        <taxon>Bacillati</taxon>
        <taxon>Actinomycetota</taxon>
        <taxon>Actinomycetes</taxon>
        <taxon>Geodermatophilales</taxon>
        <taxon>Geodermatophilaceae</taxon>
        <taxon>Blastococcus</taxon>
    </lineage>
</organism>
<protein>
    <submittedName>
        <fullName evidence="1">Putative acetyltransferase</fullName>
    </submittedName>
</protein>
<gene>
    <name evidence="1" type="ordered locus">BLASA_0638</name>
</gene>
<sequence length="45" mass="5126">MGLEAFYERFGWAVTGCWPGALQITPDDRRDEVLMGLDLARRLQA</sequence>
<name>H6RQR7_BLASD</name>
<dbReference type="EMBL" id="FO117623">
    <property type="protein sequence ID" value="CCG01594.1"/>
    <property type="molecule type" value="Genomic_DNA"/>
</dbReference>
<dbReference type="HOGENOM" id="CLU_3196741_0_0_11"/>
<accession>H6RQR7</accession>
<evidence type="ECO:0000313" key="1">
    <source>
        <dbReference type="EMBL" id="CCG01594.1"/>
    </source>
</evidence>
<keyword evidence="1" id="KW-0808">Transferase</keyword>
<proteinExistence type="predicted"/>
<keyword evidence="2" id="KW-1185">Reference proteome</keyword>
<dbReference type="RefSeq" id="WP_014374507.1">
    <property type="nucleotide sequence ID" value="NC_016943.1"/>
</dbReference>
<dbReference type="KEGG" id="bsd:BLASA_0638"/>
<dbReference type="AlphaFoldDB" id="H6RQR7"/>
<evidence type="ECO:0000313" key="2">
    <source>
        <dbReference type="Proteomes" id="UP000007517"/>
    </source>
</evidence>
<dbReference type="Proteomes" id="UP000007517">
    <property type="component" value="Chromosome"/>
</dbReference>
<reference evidence="2" key="2">
    <citation type="submission" date="2012-02" db="EMBL/GenBank/DDBJ databases">
        <title>Complete genome sequence of Blastococcus saxobsidens strain DD2.</title>
        <authorList>
            <person name="Genoscope."/>
        </authorList>
    </citation>
    <scope>NUCLEOTIDE SEQUENCE [LARGE SCALE GENOMIC DNA]</scope>
    <source>
        <strain evidence="2">DD2</strain>
    </source>
</reference>
<dbReference type="GO" id="GO:0016740">
    <property type="term" value="F:transferase activity"/>
    <property type="evidence" value="ECO:0007669"/>
    <property type="project" value="UniProtKB-KW"/>
</dbReference>
<reference evidence="1 2" key="1">
    <citation type="journal article" date="2012" name="J. Bacteriol.">
        <title>Genome Sequence of Blastococcus saxobsidens DD2, a Stone-Inhabiting Bacterium.</title>
        <authorList>
            <person name="Chouaia B."/>
            <person name="Crotti E."/>
            <person name="Brusetti L."/>
            <person name="Daffonchio D."/>
            <person name="Essoussi I."/>
            <person name="Nouioui I."/>
            <person name="Sbissi I."/>
            <person name="Ghodhbane-Gtari F."/>
            <person name="Gtari M."/>
            <person name="Vacherie B."/>
            <person name="Barbe V."/>
            <person name="Medigue C."/>
            <person name="Gury J."/>
            <person name="Pujic P."/>
            <person name="Normand P."/>
        </authorList>
    </citation>
    <scope>NUCLEOTIDE SEQUENCE [LARGE SCALE GENOMIC DNA]</scope>
    <source>
        <strain evidence="1 2">DD2</strain>
    </source>
</reference>